<dbReference type="GO" id="GO:0016020">
    <property type="term" value="C:membrane"/>
    <property type="evidence" value="ECO:0007669"/>
    <property type="project" value="UniProtKB-SubCell"/>
</dbReference>
<gene>
    <name evidence="10" type="primary">yfkR</name>
    <name evidence="10" type="ORF">ADA01nite_15250</name>
</gene>
<evidence type="ECO:0000313" key="11">
    <source>
        <dbReference type="Proteomes" id="UP000321157"/>
    </source>
</evidence>
<dbReference type="EMBL" id="BJXX01000063">
    <property type="protein sequence ID" value="GEN34065.1"/>
    <property type="molecule type" value="Genomic_DNA"/>
</dbReference>
<dbReference type="OrthoDB" id="9816067at2"/>
<evidence type="ECO:0000256" key="3">
    <source>
        <dbReference type="ARBA" id="ARBA00022544"/>
    </source>
</evidence>
<feature type="domain" description="Spore germination GerAC-like C-terminal" evidence="8">
    <location>
        <begin position="212"/>
        <end position="376"/>
    </location>
</feature>
<evidence type="ECO:0000256" key="5">
    <source>
        <dbReference type="ARBA" id="ARBA00023136"/>
    </source>
</evidence>
<protein>
    <submittedName>
        <fullName evidence="10">Putative spore germination protein YfkR</fullName>
    </submittedName>
</protein>
<comment type="subcellular location">
    <subcellularLocation>
        <location evidence="1">Membrane</location>
        <topology evidence="1">Lipid-anchor</topology>
    </subcellularLocation>
</comment>
<dbReference type="Proteomes" id="UP000321157">
    <property type="component" value="Unassembled WGS sequence"/>
</dbReference>
<dbReference type="NCBIfam" id="TIGR02887">
    <property type="entry name" value="spore_ger_x_C"/>
    <property type="match status" value="1"/>
</dbReference>
<dbReference type="PANTHER" id="PTHR35789">
    <property type="entry name" value="SPORE GERMINATION PROTEIN B3"/>
    <property type="match status" value="1"/>
</dbReference>
<keyword evidence="6" id="KW-0564">Palmitate</keyword>
<keyword evidence="5" id="KW-0472">Membrane</keyword>
<comment type="caution">
    <text evidence="10">The sequence shown here is derived from an EMBL/GenBank/DDBJ whole genome shotgun (WGS) entry which is preliminary data.</text>
</comment>
<keyword evidence="4" id="KW-0732">Signal</keyword>
<evidence type="ECO:0000256" key="1">
    <source>
        <dbReference type="ARBA" id="ARBA00004635"/>
    </source>
</evidence>
<dbReference type="InterPro" id="IPR008844">
    <property type="entry name" value="Spore_GerAC-like"/>
</dbReference>
<dbReference type="GO" id="GO:0009847">
    <property type="term" value="P:spore germination"/>
    <property type="evidence" value="ECO:0007669"/>
    <property type="project" value="InterPro"/>
</dbReference>
<keyword evidence="11" id="KW-1185">Reference proteome</keyword>
<dbReference type="Pfam" id="PF05504">
    <property type="entry name" value="Spore_GerAC"/>
    <property type="match status" value="1"/>
</dbReference>
<organism evidence="10 11">
    <name type="scientific">Aneurinibacillus danicus</name>
    <dbReference type="NCBI Taxonomy" id="267746"/>
    <lineage>
        <taxon>Bacteria</taxon>
        <taxon>Bacillati</taxon>
        <taxon>Bacillota</taxon>
        <taxon>Bacilli</taxon>
        <taxon>Bacillales</taxon>
        <taxon>Paenibacillaceae</taxon>
        <taxon>Aneurinibacillus group</taxon>
        <taxon>Aneurinibacillus</taxon>
    </lineage>
</organism>
<dbReference type="InterPro" id="IPR046953">
    <property type="entry name" value="Spore_GerAC-like_C"/>
</dbReference>
<reference evidence="10 11" key="1">
    <citation type="submission" date="2019-07" db="EMBL/GenBank/DDBJ databases">
        <title>Whole genome shotgun sequence of Aneurinibacillus danicus NBRC 102444.</title>
        <authorList>
            <person name="Hosoyama A."/>
            <person name="Uohara A."/>
            <person name="Ohji S."/>
            <person name="Ichikawa N."/>
        </authorList>
    </citation>
    <scope>NUCLEOTIDE SEQUENCE [LARGE SCALE GENOMIC DNA]</scope>
    <source>
        <strain evidence="10 11">NBRC 102444</strain>
    </source>
</reference>
<comment type="similarity">
    <text evidence="2">Belongs to the GerABKC lipoprotein family.</text>
</comment>
<accession>A0A511V546</accession>
<evidence type="ECO:0000313" key="10">
    <source>
        <dbReference type="EMBL" id="GEN34065.1"/>
    </source>
</evidence>
<dbReference type="InterPro" id="IPR057336">
    <property type="entry name" value="GerAC_N"/>
</dbReference>
<keyword evidence="3" id="KW-0309">Germination</keyword>
<feature type="domain" description="Spore germination protein N-terminal" evidence="9">
    <location>
        <begin position="24"/>
        <end position="196"/>
    </location>
</feature>
<evidence type="ECO:0000259" key="8">
    <source>
        <dbReference type="Pfam" id="PF05504"/>
    </source>
</evidence>
<proteinExistence type="inferred from homology"/>
<dbReference type="Gene3D" id="3.30.300.210">
    <property type="entry name" value="Nutrient germinant receptor protein C, domain 3"/>
    <property type="match status" value="1"/>
</dbReference>
<evidence type="ECO:0000256" key="4">
    <source>
        <dbReference type="ARBA" id="ARBA00022729"/>
    </source>
</evidence>
<dbReference type="AlphaFoldDB" id="A0A511V546"/>
<dbReference type="PANTHER" id="PTHR35789:SF1">
    <property type="entry name" value="SPORE GERMINATION PROTEIN B3"/>
    <property type="match status" value="1"/>
</dbReference>
<dbReference type="RefSeq" id="WP_146809351.1">
    <property type="nucleotide sequence ID" value="NZ_BJXX01000063.1"/>
</dbReference>
<evidence type="ECO:0000256" key="7">
    <source>
        <dbReference type="ARBA" id="ARBA00023288"/>
    </source>
</evidence>
<dbReference type="Pfam" id="PF25198">
    <property type="entry name" value="Spore_GerAC_N"/>
    <property type="match status" value="1"/>
</dbReference>
<name>A0A511V546_9BACL</name>
<keyword evidence="7" id="KW-0449">Lipoprotein</keyword>
<evidence type="ECO:0000256" key="6">
    <source>
        <dbReference type="ARBA" id="ARBA00023139"/>
    </source>
</evidence>
<evidence type="ECO:0000259" key="9">
    <source>
        <dbReference type="Pfam" id="PF25198"/>
    </source>
</evidence>
<sequence length="389" mass="44345">MRRRKACFVLFSFIVLLVCSGCWDRREINDTAIVIAIAIDKEKDGLYRFSVQVPLVGQLGGPGGGGGGTGGVKSYYIDSEVGQTIREAGVRLQRRMARELFYAHQRVVIVGEELAREGISPIFDILARFPENRLTAYMVVAKGEGRALLEAQPKFERYSGEAMREIVKTFALPINIKEIAYMLTEPNTDPIIPMMRVVETKSSEKSKEVQVTGYAQFRRDKMVALFPPKASNGLNWFSTRFIPYNTVLDLGKQGKVNIAFETGNVNITPILQGDRLRFRIKVNSQASIQENTSNINFDIESNVKELERKLNQHIKNTIESTLNQMKKRSTDNIGLGLKVFRYYPDQWKEKYKEDWRSHLKNVGFTYDIHAQVINIGQTYTNITRGRRDE</sequence>
<evidence type="ECO:0000256" key="2">
    <source>
        <dbReference type="ARBA" id="ARBA00007886"/>
    </source>
</evidence>
<dbReference type="InterPro" id="IPR038501">
    <property type="entry name" value="Spore_GerAC_C_sf"/>
</dbReference>